<comment type="caution">
    <text evidence="3">The sequence shown here is derived from an EMBL/GenBank/DDBJ whole genome shotgun (WGS) entry which is preliminary data.</text>
</comment>
<dbReference type="EMBL" id="JACRDE010000168">
    <property type="protein sequence ID" value="MBI5248999.1"/>
    <property type="molecule type" value="Genomic_DNA"/>
</dbReference>
<dbReference type="Proteomes" id="UP000807825">
    <property type="component" value="Unassembled WGS sequence"/>
</dbReference>
<dbReference type="AlphaFoldDB" id="A0A9D6Z2N7"/>
<dbReference type="Pfam" id="PF00378">
    <property type="entry name" value="ECH_1"/>
    <property type="match status" value="1"/>
</dbReference>
<sequence length="249" mass="27779">MEFVEVSKEENLAVVTVNRGKVNALNEIVVDEVRGCLEELAEDAVIRAVILTGQGRFFSFGFDIPEFLSYSREDFTRYLTKFAGLYEYLFLYPKPVVAALNGHTIAGACMIATACDYRVMVDGKAKISLNEITFGASVFAGAVGMLRACVGHRNAETILCSGSMYSADGALELGLIDKKTTEEKLIEDAMNVARDLGQRDHSAFYSIKKLLRKPIMEKIKPKESDSISEFVDIWYSESTRKQLQDIKIR</sequence>
<dbReference type="GO" id="GO:0006635">
    <property type="term" value="P:fatty acid beta-oxidation"/>
    <property type="evidence" value="ECO:0007669"/>
    <property type="project" value="TreeGrafter"/>
</dbReference>
<proteinExistence type="inferred from homology"/>
<evidence type="ECO:0000256" key="1">
    <source>
        <dbReference type="ARBA" id="ARBA00005254"/>
    </source>
</evidence>
<dbReference type="Gene3D" id="3.90.226.10">
    <property type="entry name" value="2-enoyl-CoA Hydratase, Chain A, domain 1"/>
    <property type="match status" value="1"/>
</dbReference>
<dbReference type="InterPro" id="IPR018376">
    <property type="entry name" value="Enoyl-CoA_hyd/isom_CS"/>
</dbReference>
<reference evidence="3" key="1">
    <citation type="submission" date="2020-07" db="EMBL/GenBank/DDBJ databases">
        <title>Huge and variable diversity of episymbiotic CPR bacteria and DPANN archaea in groundwater ecosystems.</title>
        <authorList>
            <person name="He C.Y."/>
            <person name="Keren R."/>
            <person name="Whittaker M."/>
            <person name="Farag I.F."/>
            <person name="Doudna J."/>
            <person name="Cate J.H.D."/>
            <person name="Banfield J.F."/>
        </authorList>
    </citation>
    <scope>NUCLEOTIDE SEQUENCE</scope>
    <source>
        <strain evidence="3">NC_groundwater_1664_Pr3_B-0.1um_52_9</strain>
    </source>
</reference>
<dbReference type="InterPro" id="IPR001753">
    <property type="entry name" value="Enoyl-CoA_hydra/iso"/>
</dbReference>
<evidence type="ECO:0000256" key="2">
    <source>
        <dbReference type="RuleBase" id="RU003707"/>
    </source>
</evidence>
<gene>
    <name evidence="3" type="ORF">HY912_05840</name>
</gene>
<evidence type="ECO:0000313" key="3">
    <source>
        <dbReference type="EMBL" id="MBI5248999.1"/>
    </source>
</evidence>
<evidence type="ECO:0000313" key="4">
    <source>
        <dbReference type="Proteomes" id="UP000807825"/>
    </source>
</evidence>
<dbReference type="PANTHER" id="PTHR11941">
    <property type="entry name" value="ENOYL-COA HYDRATASE-RELATED"/>
    <property type="match status" value="1"/>
</dbReference>
<organism evidence="3 4">
    <name type="scientific">Desulfomonile tiedjei</name>
    <dbReference type="NCBI Taxonomy" id="2358"/>
    <lineage>
        <taxon>Bacteria</taxon>
        <taxon>Pseudomonadati</taxon>
        <taxon>Thermodesulfobacteriota</taxon>
        <taxon>Desulfomonilia</taxon>
        <taxon>Desulfomonilales</taxon>
        <taxon>Desulfomonilaceae</taxon>
        <taxon>Desulfomonile</taxon>
    </lineage>
</organism>
<dbReference type="InterPro" id="IPR029045">
    <property type="entry name" value="ClpP/crotonase-like_dom_sf"/>
</dbReference>
<dbReference type="PANTHER" id="PTHR11941:SF54">
    <property type="entry name" value="ENOYL-COA HYDRATASE, MITOCHONDRIAL"/>
    <property type="match status" value="1"/>
</dbReference>
<dbReference type="PROSITE" id="PS00166">
    <property type="entry name" value="ENOYL_COA_HYDRATASE"/>
    <property type="match status" value="1"/>
</dbReference>
<dbReference type="CDD" id="cd06558">
    <property type="entry name" value="crotonase-like"/>
    <property type="match status" value="1"/>
</dbReference>
<protein>
    <submittedName>
        <fullName evidence="3">Enoyl-CoA hydratase/isomerase family protein</fullName>
    </submittedName>
</protein>
<dbReference type="SUPFAM" id="SSF52096">
    <property type="entry name" value="ClpP/crotonase"/>
    <property type="match status" value="1"/>
</dbReference>
<comment type="similarity">
    <text evidence="1 2">Belongs to the enoyl-CoA hydratase/isomerase family.</text>
</comment>
<name>A0A9D6Z2N7_9BACT</name>
<accession>A0A9D6Z2N7</accession>
<dbReference type="GO" id="GO:0003824">
    <property type="term" value="F:catalytic activity"/>
    <property type="evidence" value="ECO:0007669"/>
    <property type="project" value="InterPro"/>
</dbReference>